<dbReference type="KEGG" id="bbae:FRD01_13240"/>
<dbReference type="GO" id="GO:0016301">
    <property type="term" value="F:kinase activity"/>
    <property type="evidence" value="ECO:0007669"/>
    <property type="project" value="InterPro"/>
</dbReference>
<proteinExistence type="predicted"/>
<name>A0A5B8XTG2_9DELT</name>
<dbReference type="Proteomes" id="UP000321595">
    <property type="component" value="Chromosome"/>
</dbReference>
<evidence type="ECO:0000313" key="3">
    <source>
        <dbReference type="EMBL" id="QED28178.1"/>
    </source>
</evidence>
<dbReference type="OrthoDB" id="9765468at2"/>
<dbReference type="SUPFAM" id="SSF56059">
    <property type="entry name" value="Glutathione synthetase ATP-binding domain-like"/>
    <property type="match status" value="1"/>
</dbReference>
<dbReference type="InterPro" id="IPR008279">
    <property type="entry name" value="PEP-util_enz_mobile_dom"/>
</dbReference>
<dbReference type="Pfam" id="PF01326">
    <property type="entry name" value="PPDK_N"/>
    <property type="match status" value="1"/>
</dbReference>
<keyword evidence="4" id="KW-1185">Reference proteome</keyword>
<dbReference type="InterPro" id="IPR002192">
    <property type="entry name" value="PPDK_AMP/ATP-bd"/>
</dbReference>
<accession>A0A5B8XTG2</accession>
<reference evidence="3 4" key="1">
    <citation type="submission" date="2019-08" db="EMBL/GenBank/DDBJ databases">
        <authorList>
            <person name="Liang Q."/>
        </authorList>
    </citation>
    <scope>NUCLEOTIDE SEQUENCE [LARGE SCALE GENOMIC DNA]</scope>
    <source>
        <strain evidence="3 4">V1718</strain>
    </source>
</reference>
<dbReference type="InterPro" id="IPR036637">
    <property type="entry name" value="Phosphohistidine_dom_sf"/>
</dbReference>
<dbReference type="Gene3D" id="3.30.470.20">
    <property type="entry name" value="ATP-grasp fold, B domain"/>
    <property type="match status" value="1"/>
</dbReference>
<dbReference type="Gene3D" id="3.30.1490.20">
    <property type="entry name" value="ATP-grasp fold, A domain"/>
    <property type="match status" value="1"/>
</dbReference>
<dbReference type="Gene3D" id="3.50.30.10">
    <property type="entry name" value="Phosphohistidine domain"/>
    <property type="match status" value="1"/>
</dbReference>
<dbReference type="InterPro" id="IPR013815">
    <property type="entry name" value="ATP_grasp_subdomain_1"/>
</dbReference>
<protein>
    <recommendedName>
        <fullName evidence="5">Phosphoenolpyruvate synthase</fullName>
    </recommendedName>
</protein>
<evidence type="ECO:0000259" key="2">
    <source>
        <dbReference type="Pfam" id="PF01326"/>
    </source>
</evidence>
<dbReference type="SUPFAM" id="SSF52009">
    <property type="entry name" value="Phosphohistidine domain"/>
    <property type="match status" value="1"/>
</dbReference>
<dbReference type="PANTHER" id="PTHR43615">
    <property type="entry name" value="PHOSPHOENOLPYRUVATE SYNTHASE-RELATED"/>
    <property type="match status" value="1"/>
</dbReference>
<organism evidence="3 4">
    <name type="scientific">Microvenator marinus</name>
    <dbReference type="NCBI Taxonomy" id="2600177"/>
    <lineage>
        <taxon>Bacteria</taxon>
        <taxon>Deltaproteobacteria</taxon>
        <taxon>Bradymonadales</taxon>
        <taxon>Microvenatoraceae</taxon>
        <taxon>Microvenator</taxon>
    </lineage>
</organism>
<sequence>MTTRTPEHRARPRVQAPRRFETFVMPVTAELGEEARRLVGGKAYGLGLAMRAELNVPRAFVVTTAAFDAMVESVITQVQDIHELRDALLNAPLPTMLQDELEELFSEGQWAVRSSAVEEDGARSFAGQQHSVLGVRGADAIMRGIREVWASLWDPGALAYRARLAVDGMPQSMAVVIQEMVNPDFAGVLFTQNPVTHQADEAVVSVALGLGTAVVGGEATETFFLERPSGYLKRHETSTPGEKPLLRGPILEHFARISDRVERLFLKGVDVEWAFNEGEIYVLQLREITTGHDDGAQSVWSNANVGEALPGVATPLTWSILRDFSARGFKQAFGALGLDVEPEAELVGSFHGRIFLNLSEFVRIASAIPVLSPDTLLNMAGGGGVEQLSDVARESSKKFIARLPQTLPRIVGTQVAAPLLAPFWEAHFRARCEMFFERDLYRLSQRALESELEDLEKLFDRTGLMMLAVSSNFMLSYVLTTEYLKWFGVGPEIGNEKLLQGLHVTSAEPGKALLELGRIARRSMRLRRILSGDSAEVYAELQKASKHDDVRHFLDELKSFQENFGHRAPREAELATPRWREDVVFVFDVLRGFIDSPHLPSPREVERESERARDELHALVSRALLPGSLQVFEALLGMMRANAERRESMRARVVDGLDMYRHFFLECGRRMTQMSIIRRQEDIFFLKIEEIRAWLKDINEGRDFRRRIIVRRAIFESFKSLPDPPSTFVLKGSQMVWNVNQEALEGRSELAGLAASPGRATGRARVILNPAGATVEPGEILVVPYADVGWTPLFVAAAGVVMELGGPLSHASIVAREFRIPAVVNVHSPRVTQVIKTGDLITVDGERGIVLLHDE</sequence>
<feature type="domain" description="PEP-utilising enzyme mobile" evidence="1">
    <location>
        <begin position="776"/>
        <end position="848"/>
    </location>
</feature>
<dbReference type="RefSeq" id="WP_146960372.1">
    <property type="nucleotide sequence ID" value="NZ_CP042467.1"/>
</dbReference>
<dbReference type="EMBL" id="CP042467">
    <property type="protein sequence ID" value="QED28178.1"/>
    <property type="molecule type" value="Genomic_DNA"/>
</dbReference>
<evidence type="ECO:0000259" key="1">
    <source>
        <dbReference type="Pfam" id="PF00391"/>
    </source>
</evidence>
<dbReference type="Pfam" id="PF00391">
    <property type="entry name" value="PEP-utilizers"/>
    <property type="match status" value="1"/>
</dbReference>
<evidence type="ECO:0000313" key="4">
    <source>
        <dbReference type="Proteomes" id="UP000321595"/>
    </source>
</evidence>
<evidence type="ECO:0008006" key="5">
    <source>
        <dbReference type="Google" id="ProtNLM"/>
    </source>
</evidence>
<dbReference type="PANTHER" id="PTHR43615:SF1">
    <property type="entry name" value="PPDK_N DOMAIN-CONTAINING PROTEIN"/>
    <property type="match status" value="1"/>
</dbReference>
<dbReference type="GO" id="GO:0005524">
    <property type="term" value="F:ATP binding"/>
    <property type="evidence" value="ECO:0007669"/>
    <property type="project" value="InterPro"/>
</dbReference>
<gene>
    <name evidence="3" type="ORF">FRD01_13240</name>
</gene>
<dbReference type="AlphaFoldDB" id="A0A5B8XTG2"/>
<feature type="domain" description="Pyruvate phosphate dikinase AMP/ATP-binding" evidence="2">
    <location>
        <begin position="38"/>
        <end position="226"/>
    </location>
</feature>
<dbReference type="InterPro" id="IPR051549">
    <property type="entry name" value="PEP_Utilizing_Enz"/>
</dbReference>